<feature type="compositionally biased region" description="Low complexity" evidence="1">
    <location>
        <begin position="96"/>
        <end position="107"/>
    </location>
</feature>
<comment type="caution">
    <text evidence="2">The sequence shown here is derived from an EMBL/GenBank/DDBJ whole genome shotgun (WGS) entry which is preliminary data.</text>
</comment>
<gene>
    <name evidence="2" type="ORF">P9847_11405</name>
</gene>
<organism evidence="2 3">
    <name type="scientific">Paenibacillus chibensis</name>
    <dbReference type="NCBI Taxonomy" id="59846"/>
    <lineage>
        <taxon>Bacteria</taxon>
        <taxon>Bacillati</taxon>
        <taxon>Bacillota</taxon>
        <taxon>Bacilli</taxon>
        <taxon>Bacillales</taxon>
        <taxon>Paenibacillaceae</taxon>
        <taxon>Paenibacillus</taxon>
    </lineage>
</organism>
<dbReference type="Proteomes" id="UP001343257">
    <property type="component" value="Unassembled WGS sequence"/>
</dbReference>
<evidence type="ECO:0000313" key="2">
    <source>
        <dbReference type="EMBL" id="MED5017909.1"/>
    </source>
</evidence>
<feature type="region of interest" description="Disordered" evidence="1">
    <location>
        <begin position="94"/>
        <end position="116"/>
    </location>
</feature>
<evidence type="ECO:0000256" key="1">
    <source>
        <dbReference type="SAM" id="MobiDB-lite"/>
    </source>
</evidence>
<accession>A0ABU6PSQ2</accession>
<name>A0ABU6PSQ2_9BACL</name>
<sequence>MQEAITKLQSEIEKNKTNPYIQVVGEFLIKHVQANPANAEKILDADKTIGNSLEAMKKEAQKKQVNGMAMLTDEEGFAIVLKYFGFEGTAIPGVGSSEQPDASSDSSFDVKLDDFL</sequence>
<dbReference type="RefSeq" id="WP_328277885.1">
    <property type="nucleotide sequence ID" value="NZ_JARTLD010000028.1"/>
</dbReference>
<proteinExistence type="predicted"/>
<protein>
    <submittedName>
        <fullName evidence="2">Cas9 inhibitor AcrIIA9 family protein</fullName>
    </submittedName>
</protein>
<dbReference type="EMBL" id="JARTLD010000028">
    <property type="protein sequence ID" value="MED5017909.1"/>
    <property type="molecule type" value="Genomic_DNA"/>
</dbReference>
<reference evidence="2 3" key="1">
    <citation type="submission" date="2023-03" db="EMBL/GenBank/DDBJ databases">
        <title>Bacillus Genome Sequencing.</title>
        <authorList>
            <person name="Dunlap C."/>
        </authorList>
    </citation>
    <scope>NUCLEOTIDE SEQUENCE [LARGE SCALE GENOMIC DNA]</scope>
    <source>
        <strain evidence="2 3">NRS-52</strain>
    </source>
</reference>
<dbReference type="InterPro" id="IPR025624">
    <property type="entry name" value="PcfK"/>
</dbReference>
<keyword evidence="3" id="KW-1185">Reference proteome</keyword>
<evidence type="ECO:0000313" key="3">
    <source>
        <dbReference type="Proteomes" id="UP001343257"/>
    </source>
</evidence>
<dbReference type="Pfam" id="PF14058">
    <property type="entry name" value="PcfK"/>
    <property type="match status" value="1"/>
</dbReference>